<name>A0A8H2QKZ5_9FLAO</name>
<feature type="transmembrane region" description="Helical" evidence="1">
    <location>
        <begin position="95"/>
        <end position="116"/>
    </location>
</feature>
<proteinExistence type="predicted"/>
<comment type="caution">
    <text evidence="2">The sequence shown here is derived from an EMBL/GenBank/DDBJ whole genome shotgun (WGS) entry which is preliminary data.</text>
</comment>
<evidence type="ECO:0000313" key="2">
    <source>
        <dbReference type="EMBL" id="TYB72663.1"/>
    </source>
</evidence>
<dbReference type="Proteomes" id="UP000323324">
    <property type="component" value="Unassembled WGS sequence"/>
</dbReference>
<keyword evidence="1" id="KW-1133">Transmembrane helix</keyword>
<feature type="transmembrane region" description="Helical" evidence="1">
    <location>
        <begin position="15"/>
        <end position="36"/>
    </location>
</feature>
<keyword evidence="3" id="KW-1185">Reference proteome</keyword>
<reference evidence="2 3" key="1">
    <citation type="submission" date="2019-08" db="EMBL/GenBank/DDBJ databases">
        <title>Genomes of Antarctic Bizionia species.</title>
        <authorList>
            <person name="Bowman J.P."/>
        </authorList>
    </citation>
    <scope>NUCLEOTIDE SEQUENCE [LARGE SCALE GENOMIC DNA]</scope>
    <source>
        <strain evidence="2 3">HFD</strain>
    </source>
</reference>
<keyword evidence="1" id="KW-0472">Membrane</keyword>
<dbReference type="EMBL" id="VSKM01000010">
    <property type="protein sequence ID" value="TYB72663.1"/>
    <property type="molecule type" value="Genomic_DNA"/>
</dbReference>
<accession>A0A8H2QKZ5</accession>
<protein>
    <submittedName>
        <fullName evidence="2">DUF1275 domain-containing protein</fullName>
    </submittedName>
</protein>
<dbReference type="PANTHER" id="PTHR37314">
    <property type="entry name" value="SLR0142 PROTEIN"/>
    <property type="match status" value="1"/>
</dbReference>
<keyword evidence="1" id="KW-0812">Transmembrane</keyword>
<dbReference type="Pfam" id="PF06912">
    <property type="entry name" value="DUF1275"/>
    <property type="match status" value="1"/>
</dbReference>
<evidence type="ECO:0000313" key="3">
    <source>
        <dbReference type="Proteomes" id="UP000323324"/>
    </source>
</evidence>
<dbReference type="RefSeq" id="WP_148370351.1">
    <property type="nucleotide sequence ID" value="NZ_VSKM01000010.1"/>
</dbReference>
<organism evidence="2 3">
    <name type="scientific">Bizionia saleffrena</name>
    <dbReference type="NCBI Taxonomy" id="291189"/>
    <lineage>
        <taxon>Bacteria</taxon>
        <taxon>Pseudomonadati</taxon>
        <taxon>Bacteroidota</taxon>
        <taxon>Flavobacteriia</taxon>
        <taxon>Flavobacteriales</taxon>
        <taxon>Flavobacteriaceae</taxon>
        <taxon>Bizionia</taxon>
    </lineage>
</organism>
<feature type="transmembrane region" description="Helical" evidence="1">
    <location>
        <begin position="64"/>
        <end position="83"/>
    </location>
</feature>
<evidence type="ECO:0000256" key="1">
    <source>
        <dbReference type="SAM" id="Phobius"/>
    </source>
</evidence>
<feature type="transmembrane region" description="Helical" evidence="1">
    <location>
        <begin position="210"/>
        <end position="229"/>
    </location>
</feature>
<feature type="transmembrane region" description="Helical" evidence="1">
    <location>
        <begin position="122"/>
        <end position="139"/>
    </location>
</feature>
<sequence>MFRHQGKSRTLKHNLRIATVLSFVAGIVNVTGFLSFKELTTNVTGHFALFIYDVANFKFWKGTIYFLYIFSFLFGSFLSSLLIEKYRGNRKINVFVLPTIIESLILIAIGLSSNFFEIKSPNVIVCLLLFAMGLQNSFVTKISNAVVRTTHLTGLFTDLGIDISQLFFPKSYPQREKLKANIKLRIYIISFFFAGGLLGGLLYSTADLKLNTLIIGAVILLISLFYDDFRYKLIKTKRKYNYKKRARKKLSNK</sequence>
<dbReference type="AlphaFoldDB" id="A0A8H2QKZ5"/>
<dbReference type="PANTHER" id="PTHR37314:SF4">
    <property type="entry name" value="UPF0700 TRANSMEMBRANE PROTEIN YOAK"/>
    <property type="match status" value="1"/>
</dbReference>
<gene>
    <name evidence="2" type="ORF">ES676_10845</name>
</gene>
<feature type="transmembrane region" description="Helical" evidence="1">
    <location>
        <begin position="184"/>
        <end position="204"/>
    </location>
</feature>
<dbReference type="InterPro" id="IPR010699">
    <property type="entry name" value="DUF1275"/>
</dbReference>